<gene>
    <name evidence="7" type="ORF">TRICI_005391</name>
</gene>
<dbReference type="EMBL" id="SWFS01000425">
    <property type="protein sequence ID" value="KAA8904694.1"/>
    <property type="molecule type" value="Genomic_DNA"/>
</dbReference>
<protein>
    <recommendedName>
        <fullName evidence="4">Inheritance of peroxisomes protein 1</fullName>
    </recommendedName>
</protein>
<comment type="similarity">
    <text evidence="3">Belongs to the INP1 family.</text>
</comment>
<evidence type="ECO:0000256" key="3">
    <source>
        <dbReference type="ARBA" id="ARBA00010707"/>
    </source>
</evidence>
<feature type="compositionally biased region" description="Polar residues" evidence="6">
    <location>
        <begin position="9"/>
        <end position="19"/>
    </location>
</feature>
<comment type="function">
    <text evidence="1">Required for peroxisome inheritance.</text>
</comment>
<feature type="region of interest" description="Disordered" evidence="6">
    <location>
        <begin position="184"/>
        <end position="228"/>
    </location>
</feature>
<evidence type="ECO:0000256" key="2">
    <source>
        <dbReference type="ARBA" id="ARBA00004421"/>
    </source>
</evidence>
<evidence type="ECO:0000256" key="1">
    <source>
        <dbReference type="ARBA" id="ARBA00003594"/>
    </source>
</evidence>
<feature type="compositionally biased region" description="Low complexity" evidence="6">
    <location>
        <begin position="20"/>
        <end position="31"/>
    </location>
</feature>
<proteinExistence type="inferred from homology"/>
<feature type="region of interest" description="Disordered" evidence="6">
    <location>
        <begin position="246"/>
        <end position="305"/>
    </location>
</feature>
<feature type="region of interest" description="Disordered" evidence="6">
    <location>
        <begin position="1"/>
        <end position="31"/>
    </location>
</feature>
<dbReference type="VEuPathDB" id="FungiDB:TRICI_005391"/>
<dbReference type="GO" id="GO:0005780">
    <property type="term" value="C:extrinsic component of intraperoxisomal membrane"/>
    <property type="evidence" value="ECO:0007669"/>
    <property type="project" value="InterPro"/>
</dbReference>
<dbReference type="Proteomes" id="UP000761534">
    <property type="component" value="Unassembled WGS sequence"/>
</dbReference>
<accession>A0A642UXC7</accession>
<evidence type="ECO:0000313" key="8">
    <source>
        <dbReference type="Proteomes" id="UP000761534"/>
    </source>
</evidence>
<dbReference type="AlphaFoldDB" id="A0A642UXC7"/>
<evidence type="ECO:0000256" key="4">
    <source>
        <dbReference type="ARBA" id="ARBA00021397"/>
    </source>
</evidence>
<dbReference type="GO" id="GO:0045033">
    <property type="term" value="P:peroxisome inheritance"/>
    <property type="evidence" value="ECO:0007669"/>
    <property type="project" value="InterPro"/>
</dbReference>
<name>A0A642UXC7_9ASCO</name>
<organism evidence="7 8">
    <name type="scientific">Trichomonascus ciferrii</name>
    <dbReference type="NCBI Taxonomy" id="44093"/>
    <lineage>
        <taxon>Eukaryota</taxon>
        <taxon>Fungi</taxon>
        <taxon>Dikarya</taxon>
        <taxon>Ascomycota</taxon>
        <taxon>Saccharomycotina</taxon>
        <taxon>Dipodascomycetes</taxon>
        <taxon>Dipodascales</taxon>
        <taxon>Trichomonascaceae</taxon>
        <taxon>Trichomonascus</taxon>
        <taxon>Trichomonascus ciferrii complex</taxon>
    </lineage>
</organism>
<evidence type="ECO:0000256" key="6">
    <source>
        <dbReference type="SAM" id="MobiDB-lite"/>
    </source>
</evidence>
<dbReference type="OrthoDB" id="4097008at2759"/>
<feature type="compositionally biased region" description="Acidic residues" evidence="6">
    <location>
        <begin position="193"/>
        <end position="206"/>
    </location>
</feature>
<evidence type="ECO:0000256" key="5">
    <source>
        <dbReference type="ARBA" id="ARBA00023136"/>
    </source>
</evidence>
<dbReference type="Pfam" id="PF12634">
    <property type="entry name" value="Inp1"/>
    <property type="match status" value="1"/>
</dbReference>
<reference evidence="7" key="1">
    <citation type="journal article" date="2019" name="G3 (Bethesda)">
        <title>Genome Assemblies of Two Rare Opportunistic Yeast Pathogens: Diutina rugosa (syn. Candida rugosa) and Trichomonascus ciferrii (syn. Candida ciferrii).</title>
        <authorList>
            <person name="Mixao V."/>
            <person name="Saus E."/>
            <person name="Hansen A.P."/>
            <person name="Lass-Florl C."/>
            <person name="Gabaldon T."/>
        </authorList>
    </citation>
    <scope>NUCLEOTIDE SEQUENCE</scope>
    <source>
        <strain evidence="7">CBS 4856</strain>
    </source>
</reference>
<evidence type="ECO:0000313" key="7">
    <source>
        <dbReference type="EMBL" id="KAA8904694.1"/>
    </source>
</evidence>
<keyword evidence="5" id="KW-0472">Membrane</keyword>
<comment type="caution">
    <text evidence="7">The sequence shown here is derived from an EMBL/GenBank/DDBJ whole genome shotgun (WGS) entry which is preliminary data.</text>
</comment>
<keyword evidence="8" id="KW-1185">Reference proteome</keyword>
<feature type="compositionally biased region" description="Low complexity" evidence="6">
    <location>
        <begin position="280"/>
        <end position="296"/>
    </location>
</feature>
<dbReference type="InterPro" id="IPR024758">
    <property type="entry name" value="Inp1"/>
</dbReference>
<comment type="subcellular location">
    <subcellularLocation>
        <location evidence="2">Peroxisome membrane</location>
        <topology evidence="2">Peripheral membrane protein</topology>
    </subcellularLocation>
</comment>
<sequence length="465" mass="52251">MGGHKLYPASSTQTLRNQRSSSWSSTCSSETTSSSTLHYATANMNTGDLSQRSSKNELFATEEGGDDTEVLFSGDDAKLTQFSAFRFKDFDFPPPESNRIKEALVARGTLQVYKMLGKERAAFIRCGSFVQPILPKLRVWRTQRNQFILPQPLPEKYWKIVLPDTSEYMDLEIILDETCFYRNLVPPPPPSSDESDGDWTSDEPDLTNDRTASTNDDDDHNDPYSSSASTLDRILDNFEDSDAASLEGPYLKENNLPPKMIEHQPFEDDYDDGETASPDSLTSASTGSTETATHTGVVTDKNSSSSSYLAPSSRYLHHHPLVPLATRNNIISSTVPLKFRPMDDDWLEITGSQIPSYSYPSPATSAYISWASQVTGDLVSGSSNYISDKMDKMTLYSTSYLPRLTASHPQSHWAKYEHPRKSYIDEEHHQLTHFPDFYQQAVTVSGYMGWKLWSNVLSPWGRKSR</sequence>